<dbReference type="InterPro" id="IPR003661">
    <property type="entry name" value="HisK_dim/P_dom"/>
</dbReference>
<evidence type="ECO:0000256" key="4">
    <source>
        <dbReference type="ARBA" id="ARBA00022777"/>
    </source>
</evidence>
<dbReference type="SMART" id="SM00387">
    <property type="entry name" value="HATPase_c"/>
    <property type="match status" value="1"/>
</dbReference>
<evidence type="ECO:0000256" key="5">
    <source>
        <dbReference type="ARBA" id="ARBA00023012"/>
    </source>
</evidence>
<evidence type="ECO:0000259" key="7">
    <source>
        <dbReference type="PROSITE" id="PS50109"/>
    </source>
</evidence>
<evidence type="ECO:0000256" key="6">
    <source>
        <dbReference type="PROSITE-ProRule" id="PRU00169"/>
    </source>
</evidence>
<name>A0A455SG72_9CHLR</name>
<dbReference type="SUPFAM" id="SSF47384">
    <property type="entry name" value="Homodimeric domain of signal transducing histidine kinase"/>
    <property type="match status" value="1"/>
</dbReference>
<keyword evidence="5" id="KW-0902">Two-component regulatory system</keyword>
<proteinExistence type="predicted"/>
<dbReference type="InterPro" id="IPR004358">
    <property type="entry name" value="Sig_transdc_His_kin-like_C"/>
</dbReference>
<organism evidence="9">
    <name type="scientific">Thermosporothrix sp. COM3</name>
    <dbReference type="NCBI Taxonomy" id="2490863"/>
    <lineage>
        <taxon>Bacteria</taxon>
        <taxon>Bacillati</taxon>
        <taxon>Chloroflexota</taxon>
        <taxon>Ktedonobacteria</taxon>
        <taxon>Ktedonobacterales</taxon>
        <taxon>Thermosporotrichaceae</taxon>
        <taxon>Thermosporothrix</taxon>
    </lineage>
</organism>
<dbReference type="CDD" id="cd00082">
    <property type="entry name" value="HisKA"/>
    <property type="match status" value="1"/>
</dbReference>
<sequence length="543" mass="60823">MTLLSPTNEEKLMKRIGVLMESTRNRQMLLNWLSNAYQVHCLTEGELPTDEVFSLLLLDGSMLQRFWQQIRAYKEAAHPTCAPVALISSHPQTALLKARLWETIDDVIRIPLEKGELQARIENLIRLHQFSLESQKIAHLQAEQAHLEAQLLQTQRLENVGMVVSGVAHDVNNIFTGIKGHARYGVKLLDRDHPGVASFQHIDRHADQGARLTRHLLSFARGQAEGFTRVELCKLIHDLEPLLASALGPSIELRLELGNAPQWISANATQIEQVLMNLSINARDAMSEGGTLTLRLQTLYTSPDEQAFPEGYYLQLQVADTGSGIAEELRTRIFEPFFTTKEEGKGTGLGLATVQRILRAHRGWITVESELGRGTTFSVYLPLLDTIQESEVSHSITIEEIPQSPVEQPQSNAESLILLIEDDEDLQLLLKSFFEDEGYAVLQAQDGPGALQYCEQHGASIALVLTDVMVPQMNPKLLQEQVRRLCPQAPIVVTSGHTKAHLQQKGLLTETMSFIQKPYDLDELITLINSLLRRERTSKNISI</sequence>
<accession>A0A455SG72</accession>
<dbReference type="PRINTS" id="PR00344">
    <property type="entry name" value="BCTRLSENSOR"/>
</dbReference>
<evidence type="ECO:0000259" key="8">
    <source>
        <dbReference type="PROSITE" id="PS50110"/>
    </source>
</evidence>
<dbReference type="Pfam" id="PF02518">
    <property type="entry name" value="HATPase_c"/>
    <property type="match status" value="1"/>
</dbReference>
<dbReference type="SMART" id="SM00388">
    <property type="entry name" value="HisKA"/>
    <property type="match status" value="1"/>
</dbReference>
<reference evidence="9" key="1">
    <citation type="submission" date="2018-12" db="EMBL/GenBank/DDBJ databases">
        <title>Novel natural products biosynthetic potential of the class Ktedonobacteria.</title>
        <authorList>
            <person name="Zheng Y."/>
            <person name="Saitou A."/>
            <person name="Wang C.M."/>
            <person name="Toyoda A."/>
            <person name="Minakuchi Y."/>
            <person name="Sekiguchi Y."/>
            <person name="Ueda K."/>
            <person name="Takano H."/>
            <person name="Sakai Y."/>
            <person name="Yokota A."/>
            <person name="Yabe S."/>
        </authorList>
    </citation>
    <scope>NUCLEOTIDE SEQUENCE</scope>
    <source>
        <strain evidence="9">COM3</strain>
    </source>
</reference>
<dbReference type="Pfam" id="PF00072">
    <property type="entry name" value="Response_reg"/>
    <property type="match status" value="1"/>
</dbReference>
<dbReference type="InterPro" id="IPR003594">
    <property type="entry name" value="HATPase_dom"/>
</dbReference>
<dbReference type="SMART" id="SM00448">
    <property type="entry name" value="REC"/>
    <property type="match status" value="1"/>
</dbReference>
<dbReference type="AlphaFoldDB" id="A0A455SG72"/>
<dbReference type="Gene3D" id="3.40.50.2300">
    <property type="match status" value="1"/>
</dbReference>
<keyword evidence="3 6" id="KW-0597">Phosphoprotein</keyword>
<dbReference type="SUPFAM" id="SSF52172">
    <property type="entry name" value="CheY-like"/>
    <property type="match status" value="2"/>
</dbReference>
<dbReference type="InterPro" id="IPR036097">
    <property type="entry name" value="HisK_dim/P_sf"/>
</dbReference>
<dbReference type="PROSITE" id="PS50110">
    <property type="entry name" value="RESPONSE_REGULATORY"/>
    <property type="match status" value="1"/>
</dbReference>
<dbReference type="Gene3D" id="1.10.287.130">
    <property type="match status" value="1"/>
</dbReference>
<evidence type="ECO:0000256" key="2">
    <source>
        <dbReference type="ARBA" id="ARBA00012438"/>
    </source>
</evidence>
<evidence type="ECO:0000256" key="3">
    <source>
        <dbReference type="ARBA" id="ARBA00022553"/>
    </source>
</evidence>
<keyword evidence="4" id="KW-0808">Transferase</keyword>
<dbReference type="CDD" id="cd00156">
    <property type="entry name" value="REC"/>
    <property type="match status" value="1"/>
</dbReference>
<dbReference type="PANTHER" id="PTHR43065">
    <property type="entry name" value="SENSOR HISTIDINE KINASE"/>
    <property type="match status" value="1"/>
</dbReference>
<dbReference type="Gene3D" id="3.30.565.10">
    <property type="entry name" value="Histidine kinase-like ATPase, C-terminal domain"/>
    <property type="match status" value="1"/>
</dbReference>
<comment type="catalytic activity">
    <reaction evidence="1">
        <text>ATP + protein L-histidine = ADP + protein N-phospho-L-histidine.</text>
        <dbReference type="EC" id="2.7.13.3"/>
    </reaction>
</comment>
<dbReference type="SUPFAM" id="SSF55874">
    <property type="entry name" value="ATPase domain of HSP90 chaperone/DNA topoisomerase II/histidine kinase"/>
    <property type="match status" value="1"/>
</dbReference>
<evidence type="ECO:0000256" key="1">
    <source>
        <dbReference type="ARBA" id="ARBA00000085"/>
    </source>
</evidence>
<dbReference type="PANTHER" id="PTHR43065:SF42">
    <property type="entry name" value="TWO-COMPONENT SENSOR PPRA"/>
    <property type="match status" value="1"/>
</dbReference>
<feature type="modified residue" description="4-aspartylphosphate" evidence="6">
    <location>
        <position position="467"/>
    </location>
</feature>
<dbReference type="InterPro" id="IPR005467">
    <property type="entry name" value="His_kinase_dom"/>
</dbReference>
<gene>
    <name evidence="9" type="ORF">KTC_21980</name>
</gene>
<dbReference type="PROSITE" id="PS50109">
    <property type="entry name" value="HIS_KIN"/>
    <property type="match status" value="1"/>
</dbReference>
<evidence type="ECO:0000313" key="9">
    <source>
        <dbReference type="EMBL" id="BBH87447.1"/>
    </source>
</evidence>
<protein>
    <recommendedName>
        <fullName evidence="2">histidine kinase</fullName>
        <ecNumber evidence="2">2.7.13.3</ecNumber>
    </recommendedName>
</protein>
<dbReference type="InterPro" id="IPR001789">
    <property type="entry name" value="Sig_transdc_resp-reg_receiver"/>
</dbReference>
<feature type="domain" description="Response regulatory" evidence="8">
    <location>
        <begin position="416"/>
        <end position="532"/>
    </location>
</feature>
<dbReference type="GO" id="GO:0000155">
    <property type="term" value="F:phosphorelay sensor kinase activity"/>
    <property type="evidence" value="ECO:0007669"/>
    <property type="project" value="InterPro"/>
</dbReference>
<dbReference type="InterPro" id="IPR011006">
    <property type="entry name" value="CheY-like_superfamily"/>
</dbReference>
<dbReference type="InterPro" id="IPR036890">
    <property type="entry name" value="HATPase_C_sf"/>
</dbReference>
<feature type="domain" description="Histidine kinase" evidence="7">
    <location>
        <begin position="166"/>
        <end position="385"/>
    </location>
</feature>
<dbReference type="EC" id="2.7.13.3" evidence="2"/>
<dbReference type="EMBL" id="AP019376">
    <property type="protein sequence ID" value="BBH87447.1"/>
    <property type="molecule type" value="Genomic_DNA"/>
</dbReference>
<keyword evidence="4" id="KW-0418">Kinase</keyword>